<keyword evidence="5 10" id="KW-0450">Lipoyl</keyword>
<proteinExistence type="inferred from homology"/>
<comment type="subcellular location">
    <subcellularLocation>
        <location evidence="2">Mitochondrion matrix</location>
    </subcellularLocation>
</comment>
<dbReference type="GO" id="GO:0005829">
    <property type="term" value="C:cytosol"/>
    <property type="evidence" value="ECO:0007669"/>
    <property type="project" value="UniProtKB-ARBA"/>
</dbReference>
<dbReference type="Gene3D" id="2.40.50.100">
    <property type="match status" value="1"/>
</dbReference>
<dbReference type="Proteomes" id="UP000179920">
    <property type="component" value="Chromosome VIII"/>
</dbReference>
<dbReference type="PROSITE" id="PS50968">
    <property type="entry name" value="BIOTINYL_LIPOYL"/>
    <property type="match status" value="1"/>
</dbReference>
<dbReference type="Pfam" id="PF00364">
    <property type="entry name" value="Biotin_lipoyl"/>
    <property type="match status" value="1"/>
</dbReference>
<dbReference type="SUPFAM" id="SSF47005">
    <property type="entry name" value="Peripheral subunit-binding domain of 2-oxo acid dehydrogenase complex"/>
    <property type="match status" value="1"/>
</dbReference>
<evidence type="ECO:0000256" key="10">
    <source>
        <dbReference type="RuleBase" id="RU003423"/>
    </source>
</evidence>
<dbReference type="FunFam" id="3.30.559.10:FF:000007">
    <property type="entry name" value="Dihydrolipoamide acetyltransferase component of pyruvate dehydrogenase complex"/>
    <property type="match status" value="1"/>
</dbReference>
<keyword evidence="8 10" id="KW-0012">Acyltransferase</keyword>
<evidence type="ECO:0000256" key="1">
    <source>
        <dbReference type="ARBA" id="ARBA00001938"/>
    </source>
</evidence>
<dbReference type="SUPFAM" id="SSF51230">
    <property type="entry name" value="Single hybrid motif"/>
    <property type="match status" value="1"/>
</dbReference>
<dbReference type="FunFam" id="2.40.50.100:FF:000013">
    <property type="entry name" value="Dihydrolipoamide acetyltransferase component of pyruvate dehydrogenase complex"/>
    <property type="match status" value="1"/>
</dbReference>
<gene>
    <name evidence="14" type="ORF">UBRO_04980</name>
</gene>
<keyword evidence="7" id="KW-0496">Mitochondrion</keyword>
<dbReference type="Pfam" id="PF02817">
    <property type="entry name" value="E3_binding"/>
    <property type="match status" value="1"/>
</dbReference>
<dbReference type="PANTHER" id="PTHR43178:SF5">
    <property type="entry name" value="LIPOAMIDE ACYLTRANSFERASE COMPONENT OF BRANCHED-CHAIN ALPHA-KETO ACID DEHYDROGENASE COMPLEX, MITOCHONDRIAL"/>
    <property type="match status" value="1"/>
</dbReference>
<evidence type="ECO:0000256" key="11">
    <source>
        <dbReference type="SAM" id="MobiDB-lite"/>
    </source>
</evidence>
<keyword evidence="4 10" id="KW-0808">Transferase</keyword>
<evidence type="ECO:0000313" key="15">
    <source>
        <dbReference type="Proteomes" id="UP000179920"/>
    </source>
</evidence>
<dbReference type="CDD" id="cd06849">
    <property type="entry name" value="lipoyl_domain"/>
    <property type="match status" value="1"/>
</dbReference>
<dbReference type="PANTHER" id="PTHR43178">
    <property type="entry name" value="DIHYDROLIPOAMIDE ACETYLTRANSFERASE COMPONENT OF PYRUVATE DEHYDROGENASE COMPLEX"/>
    <property type="match status" value="1"/>
</dbReference>
<dbReference type="InterPro" id="IPR023213">
    <property type="entry name" value="CAT-like_dom_sf"/>
</dbReference>
<evidence type="ECO:0000256" key="4">
    <source>
        <dbReference type="ARBA" id="ARBA00022679"/>
    </source>
</evidence>
<feature type="region of interest" description="Disordered" evidence="11">
    <location>
        <begin position="250"/>
        <end position="275"/>
    </location>
</feature>
<evidence type="ECO:0000256" key="8">
    <source>
        <dbReference type="ARBA" id="ARBA00023315"/>
    </source>
</evidence>
<comment type="cofactor">
    <cofactor evidence="1 10">
        <name>(R)-lipoate</name>
        <dbReference type="ChEBI" id="CHEBI:83088"/>
    </cofactor>
</comment>
<accession>A0A1K0G5J1</accession>
<dbReference type="InterPro" id="IPR003016">
    <property type="entry name" value="2-oxoA_DH_lipoyl-BS"/>
</dbReference>
<dbReference type="EC" id="2.3.1.-" evidence="10"/>
<dbReference type="Gene3D" id="4.10.320.10">
    <property type="entry name" value="E3-binding domain"/>
    <property type="match status" value="1"/>
</dbReference>
<evidence type="ECO:0000256" key="3">
    <source>
        <dbReference type="ARBA" id="ARBA00007317"/>
    </source>
</evidence>
<dbReference type="InterPro" id="IPR000089">
    <property type="entry name" value="Biotin_lipoyl"/>
</dbReference>
<dbReference type="InterPro" id="IPR004167">
    <property type="entry name" value="PSBD"/>
</dbReference>
<evidence type="ECO:0000256" key="7">
    <source>
        <dbReference type="ARBA" id="ARBA00023128"/>
    </source>
</evidence>
<protein>
    <recommendedName>
        <fullName evidence="10">Dihydrolipoamide acetyltransferase component of pyruvate dehydrogenase complex</fullName>
        <ecNumber evidence="10">2.3.1.-</ecNumber>
    </recommendedName>
</protein>
<dbReference type="InterPro" id="IPR036625">
    <property type="entry name" value="E3-bd_dom_sf"/>
</dbReference>
<dbReference type="Pfam" id="PF00198">
    <property type="entry name" value="2-oxoacid_dh"/>
    <property type="match status" value="1"/>
</dbReference>
<dbReference type="PROSITE" id="PS00189">
    <property type="entry name" value="LIPOYL"/>
    <property type="match status" value="1"/>
</dbReference>
<evidence type="ECO:0000313" key="14">
    <source>
        <dbReference type="EMBL" id="SAM82763.1"/>
    </source>
</evidence>
<keyword evidence="6" id="KW-0809">Transit peptide</keyword>
<dbReference type="GO" id="GO:0045333">
    <property type="term" value="P:cellular respiration"/>
    <property type="evidence" value="ECO:0007669"/>
    <property type="project" value="UniProtKB-ARBA"/>
</dbReference>
<dbReference type="InterPro" id="IPR050743">
    <property type="entry name" value="2-oxoacid_DH_E2_comp"/>
</dbReference>
<dbReference type="AlphaFoldDB" id="A0A1K0G5J1"/>
<dbReference type="InterPro" id="IPR011053">
    <property type="entry name" value="Single_hybrid_motif"/>
</dbReference>
<dbReference type="GO" id="GO:0016407">
    <property type="term" value="F:acetyltransferase activity"/>
    <property type="evidence" value="ECO:0007669"/>
    <property type="project" value="TreeGrafter"/>
</dbReference>
<reference evidence="15" key="1">
    <citation type="submission" date="2016-04" db="EMBL/GenBank/DDBJ databases">
        <authorList>
            <person name="Guldener U."/>
            <person name="Guldener U."/>
        </authorList>
    </citation>
    <scope>NUCLEOTIDE SEQUENCE [LARGE SCALE GENOMIC DNA]</scope>
    <source>
        <strain evidence="15">UB2112</strain>
    </source>
</reference>
<dbReference type="GO" id="GO:0043754">
    <property type="term" value="F:dihydrolipoamide branched chain acyltransferase activity"/>
    <property type="evidence" value="ECO:0007669"/>
    <property type="project" value="UniProtKB-EC"/>
</dbReference>
<feature type="domain" description="Peripheral subunit-binding (PSBD)" evidence="13">
    <location>
        <begin position="203"/>
        <end position="240"/>
    </location>
</feature>
<dbReference type="FunFam" id="4.10.320.10:FF:000002">
    <property type="entry name" value="Dihydrolipoamide acetyltransferase component of pyruvate dehydrogenase complex"/>
    <property type="match status" value="1"/>
</dbReference>
<evidence type="ECO:0000259" key="13">
    <source>
        <dbReference type="PROSITE" id="PS51826"/>
    </source>
</evidence>
<dbReference type="GO" id="GO:0005759">
    <property type="term" value="C:mitochondrial matrix"/>
    <property type="evidence" value="ECO:0007669"/>
    <property type="project" value="UniProtKB-SubCell"/>
</dbReference>
<comment type="catalytic activity">
    <reaction evidence="9">
        <text>N(6)-[(R)-dihydrolipoyl]-L-lysyl-[protein] + 2-methylpropanoyl-CoA = N(6)-[(R)-S(8)-2-methylpropanoyldihydrolipoyl]-L-lysyl-[protein] + CoA</text>
        <dbReference type="Rhea" id="RHEA:18865"/>
        <dbReference type="Rhea" id="RHEA-COMP:10475"/>
        <dbReference type="Rhea" id="RHEA-COMP:10497"/>
        <dbReference type="ChEBI" id="CHEBI:57287"/>
        <dbReference type="ChEBI" id="CHEBI:57338"/>
        <dbReference type="ChEBI" id="CHEBI:83100"/>
        <dbReference type="ChEBI" id="CHEBI:83142"/>
        <dbReference type="EC" id="2.3.1.168"/>
    </reaction>
    <physiologicalReaction direction="left-to-right" evidence="9">
        <dbReference type="Rhea" id="RHEA:18866"/>
    </physiologicalReaction>
</comment>
<dbReference type="InterPro" id="IPR001078">
    <property type="entry name" value="2-oxoacid_DH_actylTfrase"/>
</dbReference>
<dbReference type="EMBL" id="LT558124">
    <property type="protein sequence ID" value="SAM82763.1"/>
    <property type="molecule type" value="Genomic_DNA"/>
</dbReference>
<name>A0A1K0G5J1_9BASI</name>
<evidence type="ECO:0000256" key="5">
    <source>
        <dbReference type="ARBA" id="ARBA00022823"/>
    </source>
</evidence>
<sequence>MLVARTVLRQTIGLAAHSITRAFRSPHVLSRTYVQSSSSSTSIPTVMGSSCTSLRSFATTPRRLATEIKPYLLADVGEGITECEIIKWFVQPGAVVQEFDPICEVQSDKASVEITSRYAGKIKGLMYKEGDVAKVGHALCEIEMESEGAAEEVEEAGKKEEEVQIKRVSKEEKFKAVDMDGFVSAESKHSNGGGSHSNGNDVLATPAVRRVSRDHNVDLAQVRGTGRDGRITKEDVLNFVQNGGQASAKSSSAAASSLPSTPSTPSTASTAFTSAQAPAGTTEIIDLTPVQRSMFKAMTATLATPHFAYSDEVDITHLDQVRQLLSKSIPDHYTAAGDSSFSKLTLLPFLVKAMSLTLNDHPMFRSTLNKEQKLVRRSSHDISIALASKVGLLTPCITECQVKSVLDISGCIARLQTLSGSSRGLSPSDLRATGTVTLSNVGAVGGGTYTHPILPPTGQLAIGALGRSRVLPRFASEIPELGVSDPGKIVRRLIMSVSFTADHRVVEGADLARMVNRWKHLVENPSLWIGLLA</sequence>
<dbReference type="GO" id="GO:0031405">
    <property type="term" value="F:lipoic acid binding"/>
    <property type="evidence" value="ECO:0007669"/>
    <property type="project" value="TreeGrafter"/>
</dbReference>
<evidence type="ECO:0000259" key="12">
    <source>
        <dbReference type="PROSITE" id="PS50968"/>
    </source>
</evidence>
<organism evidence="14 15">
    <name type="scientific">Ustilago bromivora</name>
    <dbReference type="NCBI Taxonomy" id="307758"/>
    <lineage>
        <taxon>Eukaryota</taxon>
        <taxon>Fungi</taxon>
        <taxon>Dikarya</taxon>
        <taxon>Basidiomycota</taxon>
        <taxon>Ustilaginomycotina</taxon>
        <taxon>Ustilaginomycetes</taxon>
        <taxon>Ustilaginales</taxon>
        <taxon>Ustilaginaceae</taxon>
        <taxon>Ustilago</taxon>
    </lineage>
</organism>
<dbReference type="SUPFAM" id="SSF52777">
    <property type="entry name" value="CoA-dependent acyltransferases"/>
    <property type="match status" value="1"/>
</dbReference>
<evidence type="ECO:0000256" key="9">
    <source>
        <dbReference type="ARBA" id="ARBA00051775"/>
    </source>
</evidence>
<dbReference type="Gene3D" id="3.30.559.10">
    <property type="entry name" value="Chloramphenicol acetyltransferase-like domain"/>
    <property type="match status" value="1"/>
</dbReference>
<dbReference type="PROSITE" id="PS51826">
    <property type="entry name" value="PSBD"/>
    <property type="match status" value="1"/>
</dbReference>
<feature type="domain" description="Lipoyl-binding" evidence="12">
    <location>
        <begin position="64"/>
        <end position="143"/>
    </location>
</feature>
<evidence type="ECO:0000256" key="2">
    <source>
        <dbReference type="ARBA" id="ARBA00004305"/>
    </source>
</evidence>
<dbReference type="OrthoDB" id="15567at2759"/>
<comment type="similarity">
    <text evidence="3 10">Belongs to the 2-oxoacid dehydrogenase family.</text>
</comment>
<evidence type="ECO:0000256" key="6">
    <source>
        <dbReference type="ARBA" id="ARBA00022946"/>
    </source>
</evidence>